<evidence type="ECO:0000313" key="8">
    <source>
        <dbReference type="EMBL" id="KAI1699706.1"/>
    </source>
</evidence>
<reference evidence="8" key="1">
    <citation type="submission" date="2022-01" db="EMBL/GenBank/DDBJ databases">
        <title>Genome Sequence Resource for Two Populations of Ditylenchus destructor, the Migratory Endoparasitic Phytonematode.</title>
        <authorList>
            <person name="Zhang H."/>
            <person name="Lin R."/>
            <person name="Xie B."/>
        </authorList>
    </citation>
    <scope>NUCLEOTIDE SEQUENCE</scope>
    <source>
        <strain evidence="8">BazhouSP</strain>
    </source>
</reference>
<feature type="DNA-binding region" description="DM" evidence="5">
    <location>
        <begin position="57"/>
        <end position="105"/>
    </location>
</feature>
<feature type="domain" description="DM" evidence="7">
    <location>
        <begin position="57"/>
        <end position="105"/>
    </location>
</feature>
<feature type="region of interest" description="Disordered" evidence="6">
    <location>
        <begin position="103"/>
        <end position="157"/>
    </location>
</feature>
<evidence type="ECO:0000313" key="9">
    <source>
        <dbReference type="Proteomes" id="UP001201812"/>
    </source>
</evidence>
<dbReference type="PANTHER" id="PTHR12322:SF110">
    <property type="entry name" value="DOUBLESEX- AND MAB-3-RELATED TRANSCRIPTION FACTOR DMD-10"/>
    <property type="match status" value="1"/>
</dbReference>
<dbReference type="GO" id="GO:0007548">
    <property type="term" value="P:sex differentiation"/>
    <property type="evidence" value="ECO:0007669"/>
    <property type="project" value="TreeGrafter"/>
</dbReference>
<dbReference type="GO" id="GO:0000981">
    <property type="term" value="F:DNA-binding transcription factor activity, RNA polymerase II-specific"/>
    <property type="evidence" value="ECO:0007669"/>
    <property type="project" value="TreeGrafter"/>
</dbReference>
<evidence type="ECO:0000259" key="7">
    <source>
        <dbReference type="PROSITE" id="PS50809"/>
    </source>
</evidence>
<dbReference type="EMBL" id="JAKKPZ010000170">
    <property type="protein sequence ID" value="KAI1699706.1"/>
    <property type="molecule type" value="Genomic_DNA"/>
</dbReference>
<comment type="caution">
    <text evidence="8">The sequence shown here is derived from an EMBL/GenBank/DDBJ whole genome shotgun (WGS) entry which is preliminary data.</text>
</comment>
<dbReference type="SUPFAM" id="SSF82927">
    <property type="entry name" value="Cysteine-rich DNA binding domain, (DM domain)"/>
    <property type="match status" value="2"/>
</dbReference>
<dbReference type="PROSITE" id="PS50809">
    <property type="entry name" value="DM_2"/>
    <property type="match status" value="2"/>
</dbReference>
<dbReference type="PROSITE" id="PS40000">
    <property type="entry name" value="DM_1"/>
    <property type="match status" value="2"/>
</dbReference>
<evidence type="ECO:0000256" key="1">
    <source>
        <dbReference type="ARBA" id="ARBA00022723"/>
    </source>
</evidence>
<protein>
    <submittedName>
        <fullName evidence="8">DM DNA binding domain-containing protein</fullName>
    </submittedName>
</protein>
<keyword evidence="9" id="KW-1185">Reference proteome</keyword>
<accession>A0AAD4MMT9</accession>
<dbReference type="FunFam" id="4.10.1040.10:FF:000001">
    <property type="entry name" value="doublesex- and mab-3-related transcription factor 1"/>
    <property type="match status" value="1"/>
</dbReference>
<keyword evidence="3 5" id="KW-0238">DNA-binding</keyword>
<gene>
    <name evidence="8" type="ORF">DdX_17161</name>
</gene>
<keyword evidence="4 5" id="KW-0539">Nucleus</keyword>
<dbReference type="GO" id="GO:0046872">
    <property type="term" value="F:metal ion binding"/>
    <property type="evidence" value="ECO:0007669"/>
    <property type="project" value="UniProtKB-KW"/>
</dbReference>
<evidence type="ECO:0000256" key="6">
    <source>
        <dbReference type="SAM" id="MobiDB-lite"/>
    </source>
</evidence>
<dbReference type="Proteomes" id="UP001201812">
    <property type="component" value="Unassembled WGS sequence"/>
</dbReference>
<dbReference type="InterPro" id="IPR026607">
    <property type="entry name" value="DMRT"/>
</dbReference>
<feature type="compositionally biased region" description="Low complexity" evidence="6">
    <location>
        <begin position="144"/>
        <end position="154"/>
    </location>
</feature>
<feature type="compositionally biased region" description="Low complexity" evidence="6">
    <location>
        <begin position="187"/>
        <end position="201"/>
    </location>
</feature>
<dbReference type="Pfam" id="PF00751">
    <property type="entry name" value="DM"/>
    <property type="match status" value="2"/>
</dbReference>
<feature type="domain" description="DM" evidence="7">
    <location>
        <begin position="218"/>
        <end position="265"/>
    </location>
</feature>
<dbReference type="InterPro" id="IPR001275">
    <property type="entry name" value="DM_DNA-bd"/>
</dbReference>
<evidence type="ECO:0000256" key="5">
    <source>
        <dbReference type="PROSITE-ProRule" id="PRU00070"/>
    </source>
</evidence>
<dbReference type="Gene3D" id="4.10.1040.10">
    <property type="entry name" value="DM DNA-binding domain"/>
    <property type="match status" value="2"/>
</dbReference>
<keyword evidence="1 5" id="KW-0479">Metal-binding</keyword>
<proteinExistence type="predicted"/>
<dbReference type="GO" id="GO:0000978">
    <property type="term" value="F:RNA polymerase II cis-regulatory region sequence-specific DNA binding"/>
    <property type="evidence" value="ECO:0007669"/>
    <property type="project" value="TreeGrafter"/>
</dbReference>
<feature type="region of interest" description="Disordered" evidence="6">
    <location>
        <begin position="180"/>
        <end position="208"/>
    </location>
</feature>
<evidence type="ECO:0000256" key="3">
    <source>
        <dbReference type="ARBA" id="ARBA00023125"/>
    </source>
</evidence>
<dbReference type="SMART" id="SM00301">
    <property type="entry name" value="DM"/>
    <property type="match status" value="2"/>
</dbReference>
<dbReference type="PANTHER" id="PTHR12322">
    <property type="entry name" value="DOUBLESEX AND MAB-3 RELATED TRANSCRIPTION FACTOR DMRT"/>
    <property type="match status" value="1"/>
</dbReference>
<sequence length="619" mass="67676">MLHIDPSFGATLGAALANRLNTPTGVFAHQGGMVTNFGNPGQNSTGSEIPHKRVYYCQRCLNHGRIEPRKNHKTDCIYANCDCEKCILVERRRVLNTQLHELEEQDGQKHEPHKTQDSASPTLDQTEQKDTETAENSQTDARDSSLSGSNSPLSVIGRSRSNTMFNVGGASGMDGFFFGTNNSMTGQNQPNQSSSSSPTSSAMYGGIGRMKGERVPNCQKCAQHGKKARLKGHKRYCAYKDCSCAKCQVISERQRLMADQIKIRRRQSKDTWMKLRRERLGTTHIGSTVEMAPSMDFTAKPMESESSNANVAVSPLAMYLQNLSQLYRTLMEPSEAPTTVPPTLLPQIASMEQWTPKSATSSPPSSMISNSIFSDTQGYRKFPESLSLPALSQGLDPNSFLQSLVQPRASEMEVKTGVSSSSPLGHSASPTAMETLSRILQQQIQPPTTAALATFQGSPDPLLAPISIQTNFASSLQTSPIQENSPVNATSFTAVTPQFLNGIPSFWSPTSTSAPQIPLTTSVSASDLMATSQPQAISNIAQVQDFTSGHSPMNQLFLLQWLAARNNVMTSQKSSEVDSGSAYTQFLSSMTSRIDPPFFLHFLITSRKNIKFLLKYFLL</sequence>
<feature type="compositionally biased region" description="Basic and acidic residues" evidence="6">
    <location>
        <begin position="103"/>
        <end position="116"/>
    </location>
</feature>
<feature type="DNA-binding region" description="DM" evidence="5">
    <location>
        <begin position="218"/>
        <end position="265"/>
    </location>
</feature>
<dbReference type="InterPro" id="IPR036407">
    <property type="entry name" value="DM_DNA-bd_sf"/>
</dbReference>
<name>A0AAD4MMT9_9BILA</name>
<dbReference type="GO" id="GO:0005634">
    <property type="term" value="C:nucleus"/>
    <property type="evidence" value="ECO:0007669"/>
    <property type="project" value="UniProtKB-SubCell"/>
</dbReference>
<evidence type="ECO:0000256" key="4">
    <source>
        <dbReference type="ARBA" id="ARBA00023242"/>
    </source>
</evidence>
<organism evidence="8 9">
    <name type="scientific">Ditylenchus destructor</name>
    <dbReference type="NCBI Taxonomy" id="166010"/>
    <lineage>
        <taxon>Eukaryota</taxon>
        <taxon>Metazoa</taxon>
        <taxon>Ecdysozoa</taxon>
        <taxon>Nematoda</taxon>
        <taxon>Chromadorea</taxon>
        <taxon>Rhabditida</taxon>
        <taxon>Tylenchina</taxon>
        <taxon>Tylenchomorpha</taxon>
        <taxon>Sphaerularioidea</taxon>
        <taxon>Anguinidae</taxon>
        <taxon>Anguininae</taxon>
        <taxon>Ditylenchus</taxon>
    </lineage>
</organism>
<comment type="subcellular location">
    <subcellularLocation>
        <location evidence="5">Nucleus</location>
    </subcellularLocation>
</comment>
<evidence type="ECO:0000256" key="2">
    <source>
        <dbReference type="ARBA" id="ARBA00022833"/>
    </source>
</evidence>
<keyword evidence="2 5" id="KW-0862">Zinc</keyword>
<dbReference type="AlphaFoldDB" id="A0AAD4MMT9"/>